<evidence type="ECO:0000313" key="3">
    <source>
        <dbReference type="Proteomes" id="UP000023430"/>
    </source>
</evidence>
<dbReference type="Gene3D" id="3.40.50.1820">
    <property type="entry name" value="alpha/beta hydrolase"/>
    <property type="match status" value="1"/>
</dbReference>
<dbReference type="EMBL" id="JAME01000019">
    <property type="protein sequence ID" value="ETX28416.1"/>
    <property type="molecule type" value="Genomic_DNA"/>
</dbReference>
<dbReference type="Proteomes" id="UP000023430">
    <property type="component" value="Unassembled WGS sequence"/>
</dbReference>
<protein>
    <recommendedName>
        <fullName evidence="1">Serine aminopeptidase S33 domain-containing protein</fullName>
    </recommendedName>
</protein>
<keyword evidence="3" id="KW-1185">Reference proteome</keyword>
<organism evidence="2 3">
    <name type="scientific">Roseivivax isoporae LMG 25204</name>
    <dbReference type="NCBI Taxonomy" id="1449351"/>
    <lineage>
        <taxon>Bacteria</taxon>
        <taxon>Pseudomonadati</taxon>
        <taxon>Pseudomonadota</taxon>
        <taxon>Alphaproteobacteria</taxon>
        <taxon>Rhodobacterales</taxon>
        <taxon>Roseobacteraceae</taxon>
        <taxon>Roseivivax</taxon>
    </lineage>
</organism>
<dbReference type="eggNOG" id="COG2267">
    <property type="taxonomic scope" value="Bacteria"/>
</dbReference>
<name>X7F8J0_9RHOB</name>
<dbReference type="OrthoDB" id="5416147at2"/>
<reference evidence="2 3" key="1">
    <citation type="submission" date="2014-01" db="EMBL/GenBank/DDBJ databases">
        <title>Roseivivax isoporae LMG 25204 Genome Sequencing.</title>
        <authorList>
            <person name="Lai Q."/>
            <person name="Li G."/>
            <person name="Shao Z."/>
        </authorList>
    </citation>
    <scope>NUCLEOTIDE SEQUENCE [LARGE SCALE GENOMIC DNA]</scope>
    <source>
        <strain evidence="2 3">LMG 25204</strain>
    </source>
</reference>
<comment type="caution">
    <text evidence="2">The sequence shown here is derived from an EMBL/GenBank/DDBJ whole genome shotgun (WGS) entry which is preliminary data.</text>
</comment>
<proteinExistence type="predicted"/>
<dbReference type="AlphaFoldDB" id="X7F8J0"/>
<dbReference type="Pfam" id="PF12146">
    <property type="entry name" value="Hydrolase_4"/>
    <property type="match status" value="1"/>
</dbReference>
<dbReference type="InterPro" id="IPR022742">
    <property type="entry name" value="Hydrolase_4"/>
</dbReference>
<dbReference type="STRING" id="1449351.RISW2_06890"/>
<sequence>MRGILRWTGRALLALAAILAVFWVVAPREPREVDVSFDAARLEAGIDAYLAEEEAAFDDIVPGTRKRMVWAGAPGARTPLSVVYLHGFSATSEEVRPLPDHVAEALGANLFYTRLAGHGRTGAAMAEPALADWMHDTAEALAIGRATGERVLVIATSTGATLATLAAADPDMGRDVAGMALISPNYRVKAEAARILTWPGVRWWGPLVAGRERGFTPVNEAQARYWTTRYPTVSVLPMAASVAVARGLDHSAITVPALFLFSPDDRVVDARATEAVAGAWGGPVEVERVETAEGDDPYAHVIAGDILSPRLTAPLVERIVTWARGL</sequence>
<feature type="domain" description="Serine aminopeptidase S33" evidence="1">
    <location>
        <begin position="81"/>
        <end position="279"/>
    </location>
</feature>
<evidence type="ECO:0000259" key="1">
    <source>
        <dbReference type="Pfam" id="PF12146"/>
    </source>
</evidence>
<dbReference type="PATRIC" id="fig|1449351.3.peg.2665"/>
<dbReference type="InterPro" id="IPR029058">
    <property type="entry name" value="AB_hydrolase_fold"/>
</dbReference>
<dbReference type="RefSeq" id="WP_043771952.1">
    <property type="nucleotide sequence ID" value="NZ_JAME01000019.1"/>
</dbReference>
<evidence type="ECO:0000313" key="2">
    <source>
        <dbReference type="EMBL" id="ETX28416.1"/>
    </source>
</evidence>
<accession>X7F8J0</accession>
<dbReference type="SUPFAM" id="SSF53474">
    <property type="entry name" value="alpha/beta-Hydrolases"/>
    <property type="match status" value="1"/>
</dbReference>
<gene>
    <name evidence="2" type="ORF">RISW2_06890</name>
</gene>